<feature type="chain" id="PRO_5042172005" description="Secreted protein" evidence="1">
    <location>
        <begin position="20"/>
        <end position="92"/>
    </location>
</feature>
<proteinExistence type="predicted"/>
<evidence type="ECO:0008006" key="4">
    <source>
        <dbReference type="Google" id="ProtNLM"/>
    </source>
</evidence>
<comment type="caution">
    <text evidence="2">The sequence shown here is derived from an EMBL/GenBank/DDBJ whole genome shotgun (WGS) entry which is preliminary data.</text>
</comment>
<dbReference type="EMBL" id="JAWDGP010006763">
    <property type="protein sequence ID" value="KAK3735887.1"/>
    <property type="molecule type" value="Genomic_DNA"/>
</dbReference>
<organism evidence="2 3">
    <name type="scientific">Elysia crispata</name>
    <name type="common">lettuce slug</name>
    <dbReference type="NCBI Taxonomy" id="231223"/>
    <lineage>
        <taxon>Eukaryota</taxon>
        <taxon>Metazoa</taxon>
        <taxon>Spiralia</taxon>
        <taxon>Lophotrochozoa</taxon>
        <taxon>Mollusca</taxon>
        <taxon>Gastropoda</taxon>
        <taxon>Heterobranchia</taxon>
        <taxon>Euthyneura</taxon>
        <taxon>Panpulmonata</taxon>
        <taxon>Sacoglossa</taxon>
        <taxon>Placobranchoidea</taxon>
        <taxon>Plakobranchidae</taxon>
        <taxon>Elysia</taxon>
    </lineage>
</organism>
<feature type="signal peptide" evidence="1">
    <location>
        <begin position="1"/>
        <end position="19"/>
    </location>
</feature>
<keyword evidence="3" id="KW-1185">Reference proteome</keyword>
<name>A0AAE0Y8Q5_9GAST</name>
<keyword evidence="1" id="KW-0732">Signal</keyword>
<accession>A0AAE0Y8Q5</accession>
<dbReference type="Proteomes" id="UP001283361">
    <property type="component" value="Unassembled WGS sequence"/>
</dbReference>
<evidence type="ECO:0000313" key="2">
    <source>
        <dbReference type="EMBL" id="KAK3735887.1"/>
    </source>
</evidence>
<evidence type="ECO:0000256" key="1">
    <source>
        <dbReference type="SAM" id="SignalP"/>
    </source>
</evidence>
<sequence>MRMMMLTIRVLSIVMFADGEVDNKRSDYVDEDKGHDVSRPWYQVQQTSYVKRQRDELKVYYCYVKLLETNVNFKALVSAKCIRANLGAFFAV</sequence>
<reference evidence="2" key="1">
    <citation type="journal article" date="2023" name="G3 (Bethesda)">
        <title>A reference genome for the long-term kleptoplast-retaining sea slug Elysia crispata morphotype clarki.</title>
        <authorList>
            <person name="Eastman K.E."/>
            <person name="Pendleton A.L."/>
            <person name="Shaikh M.A."/>
            <person name="Suttiyut T."/>
            <person name="Ogas R."/>
            <person name="Tomko P."/>
            <person name="Gavelis G."/>
            <person name="Widhalm J.R."/>
            <person name="Wisecaver J.H."/>
        </authorList>
    </citation>
    <scope>NUCLEOTIDE SEQUENCE</scope>
    <source>
        <strain evidence="2">ECLA1</strain>
    </source>
</reference>
<evidence type="ECO:0000313" key="3">
    <source>
        <dbReference type="Proteomes" id="UP001283361"/>
    </source>
</evidence>
<gene>
    <name evidence="2" type="ORF">RRG08_041074</name>
</gene>
<dbReference type="AlphaFoldDB" id="A0AAE0Y8Q5"/>
<protein>
    <recommendedName>
        <fullName evidence="4">Secreted protein</fullName>
    </recommendedName>
</protein>